<name>A0AB35Y4K5_9FIRM</name>
<protein>
    <submittedName>
        <fullName evidence="7">O-antigen ligase family protein</fullName>
    </submittedName>
</protein>
<feature type="transmembrane region" description="Helical" evidence="5">
    <location>
        <begin position="348"/>
        <end position="374"/>
    </location>
</feature>
<evidence type="ECO:0000313" key="8">
    <source>
        <dbReference type="Proteomes" id="UP001373196"/>
    </source>
</evidence>
<evidence type="ECO:0000256" key="1">
    <source>
        <dbReference type="ARBA" id="ARBA00004141"/>
    </source>
</evidence>
<dbReference type="InterPro" id="IPR007016">
    <property type="entry name" value="O-antigen_ligase-rel_domated"/>
</dbReference>
<feature type="transmembrane region" description="Helical" evidence="5">
    <location>
        <begin position="39"/>
        <end position="57"/>
    </location>
</feature>
<accession>A0AB35Y4K5</accession>
<feature type="transmembrane region" description="Helical" evidence="5">
    <location>
        <begin position="386"/>
        <end position="403"/>
    </location>
</feature>
<feature type="transmembrane region" description="Helical" evidence="5">
    <location>
        <begin position="64"/>
        <end position="84"/>
    </location>
</feature>
<feature type="transmembrane region" description="Helical" evidence="5">
    <location>
        <begin position="221"/>
        <end position="254"/>
    </location>
</feature>
<evidence type="ECO:0000256" key="2">
    <source>
        <dbReference type="ARBA" id="ARBA00022692"/>
    </source>
</evidence>
<dbReference type="EMBL" id="JBBFGL010000007">
    <property type="protein sequence ID" value="MEJ5196189.1"/>
    <property type="molecule type" value="Genomic_DNA"/>
</dbReference>
<feature type="transmembrane region" description="Helical" evidence="5">
    <location>
        <begin position="90"/>
        <end position="108"/>
    </location>
</feature>
<feature type="transmembrane region" description="Helical" evidence="5">
    <location>
        <begin position="16"/>
        <end position="33"/>
    </location>
</feature>
<evidence type="ECO:0000259" key="6">
    <source>
        <dbReference type="Pfam" id="PF04932"/>
    </source>
</evidence>
<evidence type="ECO:0000256" key="3">
    <source>
        <dbReference type="ARBA" id="ARBA00022989"/>
    </source>
</evidence>
<keyword evidence="2 5" id="KW-0812">Transmembrane</keyword>
<proteinExistence type="predicted"/>
<evidence type="ECO:0000313" key="7">
    <source>
        <dbReference type="EMBL" id="MEJ5196189.1"/>
    </source>
</evidence>
<sequence length="440" mass="50770">MTSCSTNRFVISKSKIQGYLAIYFMLISNQSNFSEIYMTPYRTVIMAGLLCVFLFTAKKEIKTYCTLFFAFLIMYALLIRLSVGGIGIRIIAQFLVDILVVWLTVSINKQHFWERYVKTVVFLASISLMLWLLSILQINIWDQITPEINSLMSYRVYSDSTRYQEYSFKLHGMFLYSHRTVDMRNVSIFTEPGIYQMVLNTAIFVLLFLRDKLVSFSDKEVGRALVVLAFALISTQSTTGYISICFIILFYLLFEKRDTTEQNWKQKILIALFSILLFLMIDYMVRGSESFIQVSIISKLFSNKNKVSLDTSGMARADLIFLALQSMVRHPFGVGYSNLVALMDVENTGMAGAAIMQFGAAWGILPLIVVAWWIFYPVLKFCRKRYVAVLYIVMYINTVLAQSDLFYPVLIMIPVGLYSLHYFDTTYFAISNDRKEHARI</sequence>
<feature type="transmembrane region" description="Helical" evidence="5">
    <location>
        <begin position="120"/>
        <end position="141"/>
    </location>
</feature>
<dbReference type="Pfam" id="PF04932">
    <property type="entry name" value="Wzy_C"/>
    <property type="match status" value="1"/>
</dbReference>
<comment type="subcellular location">
    <subcellularLocation>
        <location evidence="1">Membrane</location>
        <topology evidence="1">Multi-pass membrane protein</topology>
    </subcellularLocation>
</comment>
<keyword evidence="4 5" id="KW-0472">Membrane</keyword>
<dbReference type="GO" id="GO:0016020">
    <property type="term" value="C:membrane"/>
    <property type="evidence" value="ECO:0007669"/>
    <property type="project" value="UniProtKB-SubCell"/>
</dbReference>
<dbReference type="AlphaFoldDB" id="A0AB35Y4K5"/>
<dbReference type="Proteomes" id="UP001373196">
    <property type="component" value="Unassembled WGS sequence"/>
</dbReference>
<evidence type="ECO:0000256" key="4">
    <source>
        <dbReference type="ARBA" id="ARBA00023136"/>
    </source>
</evidence>
<organism evidence="7 8">
    <name type="scientific">Faecalibacterium wellingii</name>
    <dbReference type="NCBI Taxonomy" id="2929491"/>
    <lineage>
        <taxon>Bacteria</taxon>
        <taxon>Bacillati</taxon>
        <taxon>Bacillota</taxon>
        <taxon>Clostridia</taxon>
        <taxon>Eubacteriales</taxon>
        <taxon>Oscillospiraceae</taxon>
        <taxon>Faecalibacterium</taxon>
    </lineage>
</organism>
<feature type="transmembrane region" description="Helical" evidence="5">
    <location>
        <begin position="409"/>
        <end position="430"/>
    </location>
</feature>
<comment type="caution">
    <text evidence="7">The sequence shown here is derived from an EMBL/GenBank/DDBJ whole genome shotgun (WGS) entry which is preliminary data.</text>
</comment>
<feature type="domain" description="O-antigen ligase-related" evidence="6">
    <location>
        <begin position="224"/>
        <end position="368"/>
    </location>
</feature>
<keyword evidence="7" id="KW-0436">Ligase</keyword>
<keyword evidence="3 5" id="KW-1133">Transmembrane helix</keyword>
<reference evidence="7" key="1">
    <citation type="submission" date="2024-03" db="EMBL/GenBank/DDBJ databases">
        <authorList>
            <person name="Plomp N."/>
            <person name="Harmsen H.J."/>
        </authorList>
    </citation>
    <scope>NUCLEOTIDE SEQUENCE</scope>
    <source>
        <strain evidence="7">HTF-128</strain>
    </source>
</reference>
<evidence type="ECO:0000256" key="5">
    <source>
        <dbReference type="SAM" id="Phobius"/>
    </source>
</evidence>
<gene>
    <name evidence="7" type="ORF">WF834_08380</name>
</gene>
<feature type="transmembrane region" description="Helical" evidence="5">
    <location>
        <begin position="266"/>
        <end position="286"/>
    </location>
</feature>
<dbReference type="GO" id="GO:0016874">
    <property type="term" value="F:ligase activity"/>
    <property type="evidence" value="ECO:0007669"/>
    <property type="project" value="UniProtKB-KW"/>
</dbReference>